<organism evidence="3 4">
    <name type="scientific">Candidatus Zambryskibacteria bacterium RIFCSPLOWO2_02_FULL_44_12b</name>
    <dbReference type="NCBI Taxonomy" id="1802772"/>
    <lineage>
        <taxon>Bacteria</taxon>
        <taxon>Candidatus Zambryskiibacteriota</taxon>
    </lineage>
</organism>
<dbReference type="InterPro" id="IPR000086">
    <property type="entry name" value="NUDIX_hydrolase_dom"/>
</dbReference>
<proteinExistence type="predicted"/>
<dbReference type="PROSITE" id="PS51462">
    <property type="entry name" value="NUDIX"/>
    <property type="match status" value="1"/>
</dbReference>
<dbReference type="InterPro" id="IPR015797">
    <property type="entry name" value="NUDIX_hydrolase-like_dom_sf"/>
</dbReference>
<keyword evidence="1" id="KW-0378">Hydrolase</keyword>
<evidence type="ECO:0000313" key="4">
    <source>
        <dbReference type="Proteomes" id="UP000177202"/>
    </source>
</evidence>
<feature type="domain" description="Nudix hydrolase" evidence="2">
    <location>
        <begin position="7"/>
        <end position="150"/>
    </location>
</feature>
<dbReference type="InterPro" id="IPR020084">
    <property type="entry name" value="NUDIX_hydrolase_CS"/>
</dbReference>
<accession>A0A1G2UQ84</accession>
<sequence>MPHIHEKIDFTVDVFVVYKDKVLIRKHDKYDKWLAVGGHIELDEDPNQAAIREVKEEAGLDVVLVGEVPIFESENSSYKELISPRYMNIHDINPTHKHISLIYFAKSNSNKVIDEGREQSKGYKWFSKHDLERNEEGISESIKFYATKALGKLSG</sequence>
<comment type="caution">
    <text evidence="3">The sequence shown here is derived from an EMBL/GenBank/DDBJ whole genome shotgun (WGS) entry which is preliminary data.</text>
</comment>
<dbReference type="EMBL" id="MHWP01000001">
    <property type="protein sequence ID" value="OHB11557.1"/>
    <property type="molecule type" value="Genomic_DNA"/>
</dbReference>
<dbReference type="CDD" id="cd03674">
    <property type="entry name" value="NUDIX_Hydrolase"/>
    <property type="match status" value="1"/>
</dbReference>
<dbReference type="Proteomes" id="UP000177202">
    <property type="component" value="Unassembled WGS sequence"/>
</dbReference>
<dbReference type="GO" id="GO:0016787">
    <property type="term" value="F:hydrolase activity"/>
    <property type="evidence" value="ECO:0007669"/>
    <property type="project" value="UniProtKB-KW"/>
</dbReference>
<name>A0A1G2UQ84_9BACT</name>
<dbReference type="Pfam" id="PF00293">
    <property type="entry name" value="NUDIX"/>
    <property type="match status" value="1"/>
</dbReference>
<evidence type="ECO:0000259" key="2">
    <source>
        <dbReference type="PROSITE" id="PS51462"/>
    </source>
</evidence>
<protein>
    <recommendedName>
        <fullName evidence="2">Nudix hydrolase domain-containing protein</fullName>
    </recommendedName>
</protein>
<gene>
    <name evidence="3" type="ORF">A3H60_01610</name>
</gene>
<dbReference type="SUPFAM" id="SSF55811">
    <property type="entry name" value="Nudix"/>
    <property type="match status" value="1"/>
</dbReference>
<dbReference type="STRING" id="1802772.A3H60_01610"/>
<evidence type="ECO:0000313" key="3">
    <source>
        <dbReference type="EMBL" id="OHB11557.1"/>
    </source>
</evidence>
<dbReference type="Gene3D" id="3.90.79.10">
    <property type="entry name" value="Nucleoside Triphosphate Pyrophosphohydrolase"/>
    <property type="match status" value="1"/>
</dbReference>
<dbReference type="PROSITE" id="PS00893">
    <property type="entry name" value="NUDIX_BOX"/>
    <property type="match status" value="1"/>
</dbReference>
<dbReference type="AlphaFoldDB" id="A0A1G2UQ84"/>
<dbReference type="PANTHER" id="PTHR43736">
    <property type="entry name" value="ADP-RIBOSE PYROPHOSPHATASE"/>
    <property type="match status" value="1"/>
</dbReference>
<reference evidence="3 4" key="1">
    <citation type="journal article" date="2016" name="Nat. Commun.">
        <title>Thousands of microbial genomes shed light on interconnected biogeochemical processes in an aquifer system.</title>
        <authorList>
            <person name="Anantharaman K."/>
            <person name="Brown C.T."/>
            <person name="Hug L.A."/>
            <person name="Sharon I."/>
            <person name="Castelle C.J."/>
            <person name="Probst A.J."/>
            <person name="Thomas B.C."/>
            <person name="Singh A."/>
            <person name="Wilkins M.J."/>
            <person name="Karaoz U."/>
            <person name="Brodie E.L."/>
            <person name="Williams K.H."/>
            <person name="Hubbard S.S."/>
            <person name="Banfield J.F."/>
        </authorList>
    </citation>
    <scope>NUCLEOTIDE SEQUENCE [LARGE SCALE GENOMIC DNA]</scope>
</reference>
<dbReference type="PANTHER" id="PTHR43736:SF1">
    <property type="entry name" value="DIHYDRONEOPTERIN TRIPHOSPHATE DIPHOSPHATASE"/>
    <property type="match status" value="1"/>
</dbReference>
<evidence type="ECO:0000256" key="1">
    <source>
        <dbReference type="ARBA" id="ARBA00022801"/>
    </source>
</evidence>